<dbReference type="GO" id="GO:0005262">
    <property type="term" value="F:calcium channel activity"/>
    <property type="evidence" value="ECO:0007669"/>
    <property type="project" value="TreeGrafter"/>
</dbReference>
<protein>
    <recommendedName>
        <fullName evidence="6">Sodium/calcium exchanger membrane region domain-containing protein</fullName>
    </recommendedName>
</protein>
<dbReference type="Proteomes" id="UP000091926">
    <property type="component" value="Chromosome"/>
</dbReference>
<dbReference type="RefSeq" id="WP_066665603.1">
    <property type="nucleotide sequence ID" value="NZ_CBCSCL010000011.1"/>
</dbReference>
<dbReference type="GO" id="GO:0005886">
    <property type="term" value="C:plasma membrane"/>
    <property type="evidence" value="ECO:0007669"/>
    <property type="project" value="TreeGrafter"/>
</dbReference>
<feature type="domain" description="Sodium/calcium exchanger membrane region" evidence="6">
    <location>
        <begin position="5"/>
        <end position="159"/>
    </location>
</feature>
<dbReference type="InterPro" id="IPR044880">
    <property type="entry name" value="NCX_ion-bd_dom_sf"/>
</dbReference>
<feature type="domain" description="Sodium/calcium exchanger membrane region" evidence="6">
    <location>
        <begin position="194"/>
        <end position="327"/>
    </location>
</feature>
<evidence type="ECO:0000313" key="7">
    <source>
        <dbReference type="EMBL" id="ANN80656.1"/>
    </source>
</evidence>
<name>A0A193GMI3_9BORD</name>
<dbReference type="GO" id="GO:0006874">
    <property type="term" value="P:intracellular calcium ion homeostasis"/>
    <property type="evidence" value="ECO:0007669"/>
    <property type="project" value="TreeGrafter"/>
</dbReference>
<proteinExistence type="predicted"/>
<keyword evidence="8" id="KW-1185">Reference proteome</keyword>
<evidence type="ECO:0000313" key="8">
    <source>
        <dbReference type="Proteomes" id="UP000091926"/>
    </source>
</evidence>
<feature type="transmembrane region" description="Helical" evidence="5">
    <location>
        <begin position="76"/>
        <end position="97"/>
    </location>
</feature>
<dbReference type="InterPro" id="IPR004481">
    <property type="entry name" value="K/Na/Ca-exchanger"/>
</dbReference>
<gene>
    <name evidence="7" type="ORF">BAU07_20910</name>
</gene>
<evidence type="ECO:0000256" key="2">
    <source>
        <dbReference type="ARBA" id="ARBA00022692"/>
    </source>
</evidence>
<dbReference type="EMBL" id="CP016172">
    <property type="protein sequence ID" value="ANN80656.1"/>
    <property type="molecule type" value="Genomic_DNA"/>
</dbReference>
<dbReference type="Gene3D" id="1.20.1420.30">
    <property type="entry name" value="NCX, central ion-binding region"/>
    <property type="match status" value="1"/>
</dbReference>
<reference evidence="7 8" key="1">
    <citation type="submission" date="2016-06" db="EMBL/GenBank/DDBJ databases">
        <title>Complete genome sequences of Bordetella bronchialis and Bordetella flabilis.</title>
        <authorList>
            <person name="LiPuma J.J."/>
            <person name="Spilker T."/>
        </authorList>
    </citation>
    <scope>NUCLEOTIDE SEQUENCE [LARGE SCALE GENOMIC DNA]</scope>
    <source>
        <strain evidence="7 8">AU10664</strain>
    </source>
</reference>
<feature type="transmembrane region" description="Helical" evidence="5">
    <location>
        <begin position="257"/>
        <end position="280"/>
    </location>
</feature>
<keyword evidence="4 5" id="KW-0472">Membrane</keyword>
<evidence type="ECO:0000256" key="3">
    <source>
        <dbReference type="ARBA" id="ARBA00022989"/>
    </source>
</evidence>
<dbReference type="InterPro" id="IPR004837">
    <property type="entry name" value="NaCa_Exmemb"/>
</dbReference>
<sequence length="336" mass="35938">MLFTLALFFAAAAAIYVACDYFVNGVEWVGQRLELGATAVGTVLAAFGTALPESAVTFMAVAFGSTAEQKDIGVGAAMGGPLVLSTLAYAVVGLALMRLRRRQAVAECDSCIKADQQRLARDQGWFMGIFAFKVILGLLAFAWKPWLGILFLLAYALYVRRELTADDACAEADVLEPLKLRPRDAQPSMAWACLQTVLALAVIALASRVFVAQIEVLGVAMGASPHIAALLLAPIATELPEIMNAIIWVRQGKERLALANISGAMMIQATIPSALGIFLTPWKLDATLIAAGLFTMVSIGVLWLRFRREAMSVGALSAVGGLYALFAGYVGWHFYA</sequence>
<organism evidence="7 8">
    <name type="scientific">Bordetella flabilis</name>
    <dbReference type="NCBI Taxonomy" id="463014"/>
    <lineage>
        <taxon>Bacteria</taxon>
        <taxon>Pseudomonadati</taxon>
        <taxon>Pseudomonadota</taxon>
        <taxon>Betaproteobacteria</taxon>
        <taxon>Burkholderiales</taxon>
        <taxon>Alcaligenaceae</taxon>
        <taxon>Bordetella</taxon>
    </lineage>
</organism>
<feature type="transmembrane region" description="Helical" evidence="5">
    <location>
        <begin position="313"/>
        <end position="335"/>
    </location>
</feature>
<evidence type="ECO:0000256" key="1">
    <source>
        <dbReference type="ARBA" id="ARBA00004141"/>
    </source>
</evidence>
<feature type="transmembrane region" description="Helical" evidence="5">
    <location>
        <begin position="189"/>
        <end position="210"/>
    </location>
</feature>
<comment type="subcellular location">
    <subcellularLocation>
        <location evidence="1">Membrane</location>
        <topology evidence="1">Multi-pass membrane protein</topology>
    </subcellularLocation>
</comment>
<dbReference type="GO" id="GO:0008273">
    <property type="term" value="F:calcium, potassium:sodium antiporter activity"/>
    <property type="evidence" value="ECO:0007669"/>
    <property type="project" value="TreeGrafter"/>
</dbReference>
<dbReference type="PANTHER" id="PTHR10846">
    <property type="entry name" value="SODIUM/POTASSIUM/CALCIUM EXCHANGER"/>
    <property type="match status" value="1"/>
</dbReference>
<evidence type="ECO:0000259" key="6">
    <source>
        <dbReference type="Pfam" id="PF01699"/>
    </source>
</evidence>
<feature type="transmembrane region" description="Helical" evidence="5">
    <location>
        <begin position="125"/>
        <end position="158"/>
    </location>
</feature>
<dbReference type="OrthoDB" id="9786081at2"/>
<feature type="transmembrane region" description="Helical" evidence="5">
    <location>
        <begin position="43"/>
        <end position="64"/>
    </location>
</feature>
<keyword evidence="2 5" id="KW-0812">Transmembrane</keyword>
<accession>A0A193GMI3</accession>
<feature type="transmembrane region" description="Helical" evidence="5">
    <location>
        <begin position="286"/>
        <end position="306"/>
    </location>
</feature>
<dbReference type="STRING" id="463014.BAU07_20910"/>
<dbReference type="KEGG" id="bfz:BAU07_20910"/>
<evidence type="ECO:0000256" key="5">
    <source>
        <dbReference type="SAM" id="Phobius"/>
    </source>
</evidence>
<dbReference type="PANTHER" id="PTHR10846:SF8">
    <property type="entry name" value="INNER MEMBRANE PROTEIN YRBG"/>
    <property type="match status" value="1"/>
</dbReference>
<keyword evidence="3 5" id="KW-1133">Transmembrane helix</keyword>
<dbReference type="AlphaFoldDB" id="A0A193GMI3"/>
<dbReference type="Pfam" id="PF01699">
    <property type="entry name" value="Na_Ca_ex"/>
    <property type="match status" value="2"/>
</dbReference>
<evidence type="ECO:0000256" key="4">
    <source>
        <dbReference type="ARBA" id="ARBA00023136"/>
    </source>
</evidence>